<protein>
    <submittedName>
        <fullName evidence="17">Superfamily II DNA and RNA helicase</fullName>
    </submittedName>
</protein>
<dbReference type="GO" id="GO:0003677">
    <property type="term" value="F:DNA binding"/>
    <property type="evidence" value="ECO:0007669"/>
    <property type="project" value="UniProtKB-KW"/>
</dbReference>
<dbReference type="PATRIC" id="fig|1423727.3.peg.1852"/>
<dbReference type="GO" id="GO:0016818">
    <property type="term" value="F:hydrolase activity, acting on acid anhydrides, in phosphorus-containing anhydrides"/>
    <property type="evidence" value="ECO:0007669"/>
    <property type="project" value="InterPro"/>
</dbReference>
<keyword evidence="3" id="KW-0479">Metal-binding</keyword>
<keyword evidence="4" id="KW-0547">Nucleotide-binding</keyword>
<dbReference type="OrthoDB" id="9765586at2"/>
<evidence type="ECO:0000256" key="15">
    <source>
        <dbReference type="ARBA" id="ARBA00038058"/>
    </source>
</evidence>
<keyword evidence="1" id="KW-0004">4Fe-4S</keyword>
<name>A0A0R2B6T4_9LACO</name>
<evidence type="ECO:0000256" key="1">
    <source>
        <dbReference type="ARBA" id="ARBA00022485"/>
    </source>
</evidence>
<dbReference type="GO" id="GO:0003678">
    <property type="term" value="F:DNA helicase activity"/>
    <property type="evidence" value="ECO:0007669"/>
    <property type="project" value="InterPro"/>
</dbReference>
<keyword evidence="2" id="KW-0540">Nuclease</keyword>
<dbReference type="Gene3D" id="1.10.275.40">
    <property type="match status" value="1"/>
</dbReference>
<evidence type="ECO:0000313" key="18">
    <source>
        <dbReference type="Proteomes" id="UP000051672"/>
    </source>
</evidence>
<evidence type="ECO:0000256" key="10">
    <source>
        <dbReference type="ARBA" id="ARBA00023004"/>
    </source>
</evidence>
<gene>
    <name evidence="17" type="ORF">FC34_GL001827</name>
</gene>
<dbReference type="GO" id="GO:0006281">
    <property type="term" value="P:DNA repair"/>
    <property type="evidence" value="ECO:0007669"/>
    <property type="project" value="UniProtKB-KW"/>
</dbReference>
<organism evidence="17 18">
    <name type="scientific">Lacticaseibacillus brantae DSM 23927</name>
    <dbReference type="NCBI Taxonomy" id="1423727"/>
    <lineage>
        <taxon>Bacteria</taxon>
        <taxon>Bacillati</taxon>
        <taxon>Bacillota</taxon>
        <taxon>Bacilli</taxon>
        <taxon>Lactobacillales</taxon>
        <taxon>Lactobacillaceae</taxon>
        <taxon>Lacticaseibacillus</taxon>
    </lineage>
</organism>
<keyword evidence="18" id="KW-1185">Reference proteome</keyword>
<evidence type="ECO:0000256" key="5">
    <source>
        <dbReference type="ARBA" id="ARBA00022763"/>
    </source>
</evidence>
<dbReference type="Pfam" id="PF13307">
    <property type="entry name" value="Helicase_C_2"/>
    <property type="match status" value="1"/>
</dbReference>
<dbReference type="SMART" id="SM00491">
    <property type="entry name" value="HELICc2"/>
    <property type="match status" value="1"/>
</dbReference>
<evidence type="ECO:0000256" key="8">
    <source>
        <dbReference type="ARBA" id="ARBA00022839"/>
    </source>
</evidence>
<proteinExistence type="inferred from homology"/>
<dbReference type="InterPro" id="IPR006555">
    <property type="entry name" value="ATP-dep_Helicase_C"/>
</dbReference>
<dbReference type="AlphaFoldDB" id="A0A0R2B6T4"/>
<dbReference type="STRING" id="1423727.FC34_GL001827"/>
<evidence type="ECO:0000256" key="4">
    <source>
        <dbReference type="ARBA" id="ARBA00022741"/>
    </source>
</evidence>
<feature type="domain" description="Helicase ATP-binding" evidence="16">
    <location>
        <begin position="182"/>
        <end position="443"/>
    </location>
</feature>
<evidence type="ECO:0000256" key="7">
    <source>
        <dbReference type="ARBA" id="ARBA00022806"/>
    </source>
</evidence>
<reference evidence="17 18" key="1">
    <citation type="journal article" date="2015" name="Genome Announc.">
        <title>Expanding the biotechnology potential of lactobacilli through comparative genomics of 213 strains and associated genera.</title>
        <authorList>
            <person name="Sun Z."/>
            <person name="Harris H.M."/>
            <person name="McCann A."/>
            <person name="Guo C."/>
            <person name="Argimon S."/>
            <person name="Zhang W."/>
            <person name="Yang X."/>
            <person name="Jeffery I.B."/>
            <person name="Cooney J.C."/>
            <person name="Kagawa T.F."/>
            <person name="Liu W."/>
            <person name="Song Y."/>
            <person name="Salvetti E."/>
            <person name="Wrobel A."/>
            <person name="Rasinkangas P."/>
            <person name="Parkhill J."/>
            <person name="Rea M.C."/>
            <person name="O'Sullivan O."/>
            <person name="Ritari J."/>
            <person name="Douillard F.P."/>
            <person name="Paul Ross R."/>
            <person name="Yang R."/>
            <person name="Briner A.E."/>
            <person name="Felis G.E."/>
            <person name="de Vos W.M."/>
            <person name="Barrangou R."/>
            <person name="Klaenhammer T.R."/>
            <person name="Caufield P.W."/>
            <person name="Cui Y."/>
            <person name="Zhang H."/>
            <person name="O'Toole P.W."/>
        </authorList>
    </citation>
    <scope>NUCLEOTIDE SEQUENCE [LARGE SCALE GENOMIC DNA]</scope>
    <source>
        <strain evidence="17 18">DSM 23927</strain>
    </source>
</reference>
<evidence type="ECO:0000256" key="12">
    <source>
        <dbReference type="ARBA" id="ARBA00023125"/>
    </source>
</evidence>
<keyword evidence="7 17" id="KW-0347">Helicase</keyword>
<dbReference type="SMART" id="SM00488">
    <property type="entry name" value="DEXDc2"/>
    <property type="match status" value="1"/>
</dbReference>
<dbReference type="RefSeq" id="WP_057895102.1">
    <property type="nucleotide sequence ID" value="NZ_AYZQ01000005.1"/>
</dbReference>
<evidence type="ECO:0000256" key="14">
    <source>
        <dbReference type="ARBA" id="ARBA00023235"/>
    </source>
</evidence>
<dbReference type="Proteomes" id="UP000051672">
    <property type="component" value="Unassembled WGS sequence"/>
</dbReference>
<dbReference type="Gene3D" id="1.10.30.20">
    <property type="entry name" value="Bacterial XPD DNA helicase, FeS cluster domain"/>
    <property type="match status" value="1"/>
</dbReference>
<dbReference type="InterPro" id="IPR011604">
    <property type="entry name" value="PDDEXK-like_dom_sf"/>
</dbReference>
<dbReference type="Pfam" id="PF12705">
    <property type="entry name" value="PDDEXK_1"/>
    <property type="match status" value="1"/>
</dbReference>
<dbReference type="Pfam" id="PF06733">
    <property type="entry name" value="DEAD_2"/>
    <property type="match status" value="1"/>
</dbReference>
<keyword evidence="5" id="KW-0227">DNA damage</keyword>
<dbReference type="InterPro" id="IPR010614">
    <property type="entry name" value="RAD3-like_helicase_DEAD"/>
</dbReference>
<evidence type="ECO:0000256" key="2">
    <source>
        <dbReference type="ARBA" id="ARBA00022722"/>
    </source>
</evidence>
<keyword evidence="12" id="KW-0238">DNA-binding</keyword>
<evidence type="ECO:0000256" key="11">
    <source>
        <dbReference type="ARBA" id="ARBA00023014"/>
    </source>
</evidence>
<dbReference type="GO" id="GO:0046872">
    <property type="term" value="F:metal ion binding"/>
    <property type="evidence" value="ECO:0007669"/>
    <property type="project" value="UniProtKB-KW"/>
</dbReference>
<dbReference type="InterPro" id="IPR042493">
    <property type="entry name" value="XPD_DNA_FeS"/>
</dbReference>
<dbReference type="InterPro" id="IPR045028">
    <property type="entry name" value="DinG/Rad3-like"/>
</dbReference>
<evidence type="ECO:0000256" key="3">
    <source>
        <dbReference type="ARBA" id="ARBA00022723"/>
    </source>
</evidence>
<evidence type="ECO:0000256" key="6">
    <source>
        <dbReference type="ARBA" id="ARBA00022801"/>
    </source>
</evidence>
<keyword evidence="11" id="KW-0411">Iron-sulfur</keyword>
<dbReference type="GO" id="GO:0005524">
    <property type="term" value="F:ATP binding"/>
    <property type="evidence" value="ECO:0007669"/>
    <property type="project" value="UniProtKB-KW"/>
</dbReference>
<evidence type="ECO:0000256" key="13">
    <source>
        <dbReference type="ARBA" id="ARBA00023204"/>
    </source>
</evidence>
<accession>A0A0R2B6T4</accession>
<dbReference type="PANTHER" id="PTHR11472:SF34">
    <property type="entry name" value="REGULATOR OF TELOMERE ELONGATION HELICASE 1"/>
    <property type="match status" value="1"/>
</dbReference>
<comment type="similarity">
    <text evidence="15">Belongs to the helicase family. DinG subfamily.</text>
</comment>
<dbReference type="Gene3D" id="3.40.50.300">
    <property type="entry name" value="P-loop containing nucleotide triphosphate hydrolases"/>
    <property type="match status" value="2"/>
</dbReference>
<comment type="caution">
    <text evidence="17">The sequence shown here is derived from an EMBL/GenBank/DDBJ whole genome shotgun (WGS) entry which is preliminary data.</text>
</comment>
<dbReference type="EMBL" id="AYZQ01000005">
    <property type="protein sequence ID" value="KRM71347.1"/>
    <property type="molecule type" value="Genomic_DNA"/>
</dbReference>
<evidence type="ECO:0000259" key="16">
    <source>
        <dbReference type="PROSITE" id="PS51193"/>
    </source>
</evidence>
<evidence type="ECO:0000313" key="17">
    <source>
        <dbReference type="EMBL" id="KRM71347.1"/>
    </source>
</evidence>
<dbReference type="InterPro" id="IPR006554">
    <property type="entry name" value="Helicase-like_DEXD_c2"/>
</dbReference>
<dbReference type="Gene3D" id="3.90.320.10">
    <property type="match status" value="1"/>
</dbReference>
<dbReference type="PANTHER" id="PTHR11472">
    <property type="entry name" value="DNA REPAIR DEAD HELICASE RAD3/XP-D SUBFAMILY MEMBER"/>
    <property type="match status" value="1"/>
</dbReference>
<evidence type="ECO:0000256" key="9">
    <source>
        <dbReference type="ARBA" id="ARBA00022840"/>
    </source>
</evidence>
<dbReference type="InterPro" id="IPR038726">
    <property type="entry name" value="PDDEXK_AddAB-type"/>
</dbReference>
<sequence length="787" mass="88333">MAETKIGVRELVELTVRTGDLNPVTTASNNTAMLGSKIHRQLQAAHTESDFEKEVYLEHPMTINATTYLINGRADGVLTDESGVTIEEIKTSARNFADVTQNTKDRYWSQLYLYGLFLCESRDLDQVQLDLIYYQTSTDQVSRFTETKTRAELSLYFEDLIAAFKDWLDMRQAIVDARNQSAKTLAFPFPEFRTGQREMAAAVYKTIYAQTRLFVEAPTGTGKTISTLFPAIKAMGEGLIERLFYLTAKQSTRRVAEDGMALLAANGLVAKSITLTAKDVITFDDEPDDPSLNPYMLGYYDRLKPALKDMFAHENQLTRGVIETYAQKHTLDPFEFSLDASLFCDVVICDYNYLFDPTVFLQRFFSEPDPGNFFLVDEAHNLISRARSMYSASIEDGQFVSLKDALKGHKGKIFTSLRRRINRVLDEFDLLSEALSNQKLHEHYQKDSADGLVTRLNQFSQTIHDWLGSDPAPELQPITEIVLPVYFAANQFLRINDFYNDAYETRIANDHGVMVKALCLDPSNFIDQSLALGRGAVLFSATLSPIHYYQEILGGLDNSLAYQLPSPFDQRNLKLIATSNIQTTYQQRAANLPTIVASLETLIAAKPGNYLFFFPSYQYLEQVYTAFAAAHPTADLVVQAGQMDEAARKDFLAQFSADSQTIGFAVLGGIFSEGIDLKGTRLIGVAIISVGLPGLNSETDRLKAYYDAQNGQGFAYAYQLPGLNNVLQAAGRVIRGEHDCGVILLLDQRFATPRYRALFPNHWQGLTISRSTSQLAEQLRHFWEDHG</sequence>
<dbReference type="SUPFAM" id="SSF52540">
    <property type="entry name" value="P-loop containing nucleoside triphosphate hydrolases"/>
    <property type="match status" value="2"/>
</dbReference>
<dbReference type="GO" id="GO:0051539">
    <property type="term" value="F:4 iron, 4 sulfur cluster binding"/>
    <property type="evidence" value="ECO:0007669"/>
    <property type="project" value="UniProtKB-KW"/>
</dbReference>
<keyword evidence="6" id="KW-0378">Hydrolase</keyword>
<keyword evidence="9" id="KW-0067">ATP-binding</keyword>
<dbReference type="InterPro" id="IPR014013">
    <property type="entry name" value="Helic_SF1/SF2_ATP-bd_DinG/Rad3"/>
</dbReference>
<keyword evidence="13" id="KW-0234">DNA repair</keyword>
<keyword evidence="10" id="KW-0408">Iron</keyword>
<dbReference type="PROSITE" id="PS51193">
    <property type="entry name" value="HELICASE_ATP_BIND_2"/>
    <property type="match status" value="1"/>
</dbReference>
<keyword evidence="14" id="KW-0413">Isomerase</keyword>
<keyword evidence="8" id="KW-0269">Exonuclease</keyword>
<dbReference type="InterPro" id="IPR027417">
    <property type="entry name" value="P-loop_NTPase"/>
</dbReference>